<organism evidence="1 2">
    <name type="scientific">Rotaria magnacalcarata</name>
    <dbReference type="NCBI Taxonomy" id="392030"/>
    <lineage>
        <taxon>Eukaryota</taxon>
        <taxon>Metazoa</taxon>
        <taxon>Spiralia</taxon>
        <taxon>Gnathifera</taxon>
        <taxon>Rotifera</taxon>
        <taxon>Eurotatoria</taxon>
        <taxon>Bdelloidea</taxon>
        <taxon>Philodinida</taxon>
        <taxon>Philodinidae</taxon>
        <taxon>Rotaria</taxon>
    </lineage>
</organism>
<accession>A0A816G3Q9</accession>
<sequence length="117" mass="13390">MNDFRKLADKHVGNVDEYRFVLGAKQLDLKDETRFSALKHLIVNGATIFVLQSDKHVGNVDEYRFVLGAKQLDLKDETRFSALKHLIVNGATIFVLQCMQGGSDWMEIPKLIEKIRQ</sequence>
<proteinExistence type="predicted"/>
<dbReference type="EMBL" id="CAJNOW010018878">
    <property type="protein sequence ID" value="CAF1669217.1"/>
    <property type="molecule type" value="Genomic_DNA"/>
</dbReference>
<evidence type="ECO:0000313" key="2">
    <source>
        <dbReference type="Proteomes" id="UP000663834"/>
    </source>
</evidence>
<reference evidence="1" key="1">
    <citation type="submission" date="2021-02" db="EMBL/GenBank/DDBJ databases">
        <authorList>
            <person name="Nowell W R."/>
        </authorList>
    </citation>
    <scope>NUCLEOTIDE SEQUENCE</scope>
</reference>
<dbReference type="AlphaFoldDB" id="A0A816G3Q9"/>
<name>A0A816G3Q9_9BILA</name>
<dbReference type="OrthoDB" id="419317at2759"/>
<evidence type="ECO:0000313" key="1">
    <source>
        <dbReference type="EMBL" id="CAF1669217.1"/>
    </source>
</evidence>
<comment type="caution">
    <text evidence="1">The sequence shown here is derived from an EMBL/GenBank/DDBJ whole genome shotgun (WGS) entry which is preliminary data.</text>
</comment>
<gene>
    <name evidence="1" type="ORF">KQP761_LOCUS33905</name>
</gene>
<protein>
    <submittedName>
        <fullName evidence="1">Uncharacterized protein</fullName>
    </submittedName>
</protein>
<dbReference type="Proteomes" id="UP000663834">
    <property type="component" value="Unassembled WGS sequence"/>
</dbReference>